<keyword evidence="1" id="KW-1133">Transmembrane helix</keyword>
<name>A0AA38RQK2_9PEZI</name>
<evidence type="ECO:0000259" key="2">
    <source>
        <dbReference type="Pfam" id="PF14342"/>
    </source>
</evidence>
<feature type="domain" description="DUF4396" evidence="2">
    <location>
        <begin position="1"/>
        <end position="114"/>
    </location>
</feature>
<gene>
    <name evidence="3" type="ORF">NKR23_g1153</name>
</gene>
<evidence type="ECO:0000256" key="1">
    <source>
        <dbReference type="SAM" id="Phobius"/>
    </source>
</evidence>
<evidence type="ECO:0000313" key="4">
    <source>
        <dbReference type="Proteomes" id="UP001174694"/>
    </source>
</evidence>
<dbReference type="InterPro" id="IPR025509">
    <property type="entry name" value="DUF4396"/>
</dbReference>
<keyword evidence="1" id="KW-0472">Membrane</keyword>
<dbReference type="AlphaFoldDB" id="A0AA38RQK2"/>
<comment type="caution">
    <text evidence="3">The sequence shown here is derived from an EMBL/GenBank/DDBJ whole genome shotgun (WGS) entry which is preliminary data.</text>
</comment>
<dbReference type="EMBL" id="JANBVO010000002">
    <property type="protein sequence ID" value="KAJ9156333.1"/>
    <property type="molecule type" value="Genomic_DNA"/>
</dbReference>
<organism evidence="3 4">
    <name type="scientific">Pleurostoma richardsiae</name>
    <dbReference type="NCBI Taxonomy" id="41990"/>
    <lineage>
        <taxon>Eukaryota</taxon>
        <taxon>Fungi</taxon>
        <taxon>Dikarya</taxon>
        <taxon>Ascomycota</taxon>
        <taxon>Pezizomycotina</taxon>
        <taxon>Sordariomycetes</taxon>
        <taxon>Sordariomycetidae</taxon>
        <taxon>Calosphaeriales</taxon>
        <taxon>Pleurostomataceae</taxon>
        <taxon>Pleurostoma</taxon>
    </lineage>
</organism>
<keyword evidence="1" id="KW-0812">Transmembrane</keyword>
<feature type="transmembrane region" description="Helical" evidence="1">
    <location>
        <begin position="85"/>
        <end position="104"/>
    </location>
</feature>
<proteinExistence type="predicted"/>
<accession>A0AA38RQK2</accession>
<feature type="transmembrane region" description="Helical" evidence="1">
    <location>
        <begin position="47"/>
        <end position="65"/>
    </location>
</feature>
<dbReference type="Proteomes" id="UP001174694">
    <property type="component" value="Unassembled WGS sequence"/>
</dbReference>
<feature type="transmembrane region" description="Helical" evidence="1">
    <location>
        <begin position="12"/>
        <end position="35"/>
    </location>
</feature>
<keyword evidence="4" id="KW-1185">Reference proteome</keyword>
<dbReference type="Pfam" id="PF14342">
    <property type="entry name" value="DUF4396"/>
    <property type="match status" value="1"/>
</dbReference>
<reference evidence="3" key="1">
    <citation type="submission" date="2022-07" db="EMBL/GenBank/DDBJ databases">
        <title>Fungi with potential for degradation of polypropylene.</title>
        <authorList>
            <person name="Gostincar C."/>
        </authorList>
    </citation>
    <scope>NUCLEOTIDE SEQUENCE</scope>
    <source>
        <strain evidence="3">EXF-13308</strain>
    </source>
</reference>
<sequence length="117" mass="12800">MWFLQTHYPDVGMGAIMAISMASGLASSMTLETVLLRLGRDRLSWPVAAKTAVGMSLISMLTMELAENAVDYYLTGGSVAMDSPIFWTAALISMTAGFIAPLPYNYLRLRRYGKACH</sequence>
<evidence type="ECO:0000313" key="3">
    <source>
        <dbReference type="EMBL" id="KAJ9156333.1"/>
    </source>
</evidence>
<protein>
    <recommendedName>
        <fullName evidence="2">DUF4396 domain-containing protein</fullName>
    </recommendedName>
</protein>